<evidence type="ECO:0000259" key="14">
    <source>
        <dbReference type="Pfam" id="PF02882"/>
    </source>
</evidence>
<dbReference type="PRINTS" id="PR00085">
    <property type="entry name" value="THFDHDRGNASE"/>
</dbReference>
<proteinExistence type="inferred from homology"/>
<evidence type="ECO:0000256" key="10">
    <source>
        <dbReference type="ARBA" id="ARBA00023167"/>
    </source>
</evidence>
<keyword evidence="10 12" id="KW-0486">Methionine biosynthesis</keyword>
<keyword evidence="3 12" id="KW-0554">One-carbon metabolism</keyword>
<dbReference type="EC" id="1.5.1.5" evidence="12"/>
<comment type="catalytic activity">
    <reaction evidence="12">
        <text>(6R)-5,10-methenyltetrahydrofolate + H2O = (6R)-10-formyltetrahydrofolate + H(+)</text>
        <dbReference type="Rhea" id="RHEA:23700"/>
        <dbReference type="ChEBI" id="CHEBI:15377"/>
        <dbReference type="ChEBI" id="CHEBI:15378"/>
        <dbReference type="ChEBI" id="CHEBI:57455"/>
        <dbReference type="ChEBI" id="CHEBI:195366"/>
        <dbReference type="EC" id="3.5.4.9"/>
    </reaction>
</comment>
<dbReference type="GO" id="GO:0006164">
    <property type="term" value="P:purine nucleotide biosynthetic process"/>
    <property type="evidence" value="ECO:0007669"/>
    <property type="project" value="UniProtKB-KW"/>
</dbReference>
<keyword evidence="11 12" id="KW-0511">Multifunctional enzyme</keyword>
<dbReference type="SUPFAM" id="SSF53223">
    <property type="entry name" value="Aminoacid dehydrogenase-like, N-terminal domain"/>
    <property type="match status" value="1"/>
</dbReference>
<evidence type="ECO:0000256" key="12">
    <source>
        <dbReference type="HAMAP-Rule" id="MF_01576"/>
    </source>
</evidence>
<keyword evidence="6 12" id="KW-0378">Hydrolase</keyword>
<dbReference type="InterPro" id="IPR020631">
    <property type="entry name" value="THF_DH/CycHdrlase_NAD-bd_dom"/>
</dbReference>
<protein>
    <recommendedName>
        <fullName evidence="12">Bifunctional protein FolD</fullName>
    </recommendedName>
    <domain>
        <recommendedName>
            <fullName evidence="12">Methylenetetrahydrofolate dehydrogenase</fullName>
            <ecNumber evidence="12">1.5.1.5</ecNumber>
        </recommendedName>
    </domain>
    <domain>
        <recommendedName>
            <fullName evidence="12">Methenyltetrahydrofolate cyclohydrolase</fullName>
            <ecNumber evidence="12">3.5.4.9</ecNumber>
        </recommendedName>
    </domain>
</protein>
<comment type="similarity">
    <text evidence="12">Belongs to the tetrahydrofolate dehydrogenase/cyclohydrolase family.</text>
</comment>
<accession>A0A5R8KGG9</accession>
<dbReference type="InterPro" id="IPR000672">
    <property type="entry name" value="THF_DH/CycHdrlase"/>
</dbReference>
<feature type="domain" description="Tetrahydrofolate dehydrogenase/cyclohydrolase catalytic" evidence="13">
    <location>
        <begin position="4"/>
        <end position="118"/>
    </location>
</feature>
<dbReference type="Gene3D" id="3.40.50.10860">
    <property type="entry name" value="Leucine Dehydrogenase, chain A, domain 1"/>
    <property type="match status" value="1"/>
</dbReference>
<dbReference type="InterPro" id="IPR020867">
    <property type="entry name" value="THF_DH/CycHdrlase_CS"/>
</dbReference>
<dbReference type="Pfam" id="PF02882">
    <property type="entry name" value="THF_DHG_CYH_C"/>
    <property type="match status" value="1"/>
</dbReference>
<dbReference type="GO" id="GO:0005829">
    <property type="term" value="C:cytosol"/>
    <property type="evidence" value="ECO:0007669"/>
    <property type="project" value="TreeGrafter"/>
</dbReference>
<dbReference type="PANTHER" id="PTHR48099:SF5">
    <property type="entry name" value="C-1-TETRAHYDROFOLATE SYNTHASE, CYTOPLASMIC"/>
    <property type="match status" value="1"/>
</dbReference>
<comment type="caution">
    <text evidence="15">The sequence shown here is derived from an EMBL/GenBank/DDBJ whole genome shotgun (WGS) entry which is preliminary data.</text>
</comment>
<reference evidence="15 16" key="1">
    <citation type="submission" date="2019-05" db="EMBL/GenBank/DDBJ databases">
        <title>Verrucobacter flavum gen. nov., sp. nov. a new member of the family Verrucomicrobiaceae.</title>
        <authorList>
            <person name="Szuroczki S."/>
            <person name="Abbaszade G."/>
            <person name="Szabo A."/>
            <person name="Felfoldi T."/>
            <person name="Schumann P."/>
            <person name="Boka K."/>
            <person name="Keki Z."/>
            <person name="Toumi M."/>
            <person name="Toth E."/>
        </authorList>
    </citation>
    <scope>NUCLEOTIDE SEQUENCE [LARGE SCALE GENOMIC DNA]</scope>
    <source>
        <strain evidence="15 16">MG-N-17</strain>
    </source>
</reference>
<keyword evidence="16" id="KW-1185">Reference proteome</keyword>
<dbReference type="GO" id="GO:0035999">
    <property type="term" value="P:tetrahydrofolate interconversion"/>
    <property type="evidence" value="ECO:0007669"/>
    <property type="project" value="UniProtKB-UniRule"/>
</dbReference>
<keyword evidence="5 12" id="KW-0658">Purine biosynthesis</keyword>
<keyword evidence="7 12" id="KW-0521">NADP</keyword>
<feature type="domain" description="Tetrahydrofolate dehydrogenase/cyclohydrolase NAD(P)-binding" evidence="14">
    <location>
        <begin position="138"/>
        <end position="288"/>
    </location>
</feature>
<dbReference type="HAMAP" id="MF_01576">
    <property type="entry name" value="THF_DHG_CYH"/>
    <property type="match status" value="1"/>
</dbReference>
<comment type="function">
    <text evidence="12">Catalyzes the oxidation of 5,10-methylenetetrahydrofolate to 5,10-methenyltetrahydrofolate and then the hydrolysis of 5,10-methenyltetrahydrofolate to 10-formyltetrahydrofolate.</text>
</comment>
<dbReference type="Proteomes" id="UP000306196">
    <property type="component" value="Unassembled WGS sequence"/>
</dbReference>
<dbReference type="GO" id="GO:0004488">
    <property type="term" value="F:methylenetetrahydrofolate dehydrogenase (NADP+) activity"/>
    <property type="evidence" value="ECO:0007669"/>
    <property type="project" value="UniProtKB-UniRule"/>
</dbReference>
<dbReference type="RefSeq" id="WP_138085621.1">
    <property type="nucleotide sequence ID" value="NZ_VAUV01000005.1"/>
</dbReference>
<dbReference type="InterPro" id="IPR036291">
    <property type="entry name" value="NAD(P)-bd_dom_sf"/>
</dbReference>
<comment type="catalytic activity">
    <reaction evidence="12">
        <text>(6R)-5,10-methylene-5,6,7,8-tetrahydrofolate + NADP(+) = (6R)-5,10-methenyltetrahydrofolate + NADPH</text>
        <dbReference type="Rhea" id="RHEA:22812"/>
        <dbReference type="ChEBI" id="CHEBI:15636"/>
        <dbReference type="ChEBI" id="CHEBI:57455"/>
        <dbReference type="ChEBI" id="CHEBI:57783"/>
        <dbReference type="ChEBI" id="CHEBI:58349"/>
        <dbReference type="EC" id="1.5.1.5"/>
    </reaction>
</comment>
<dbReference type="GO" id="GO:0009086">
    <property type="term" value="P:methionine biosynthetic process"/>
    <property type="evidence" value="ECO:0007669"/>
    <property type="project" value="UniProtKB-KW"/>
</dbReference>
<feature type="binding site" evidence="12">
    <location>
        <begin position="164"/>
        <end position="166"/>
    </location>
    <ligand>
        <name>NADP(+)</name>
        <dbReference type="ChEBI" id="CHEBI:58349"/>
    </ligand>
</feature>
<evidence type="ECO:0000313" key="15">
    <source>
        <dbReference type="EMBL" id="TLD71407.1"/>
    </source>
</evidence>
<dbReference type="PROSITE" id="PS00767">
    <property type="entry name" value="THF_DHG_CYH_2"/>
    <property type="match status" value="1"/>
</dbReference>
<dbReference type="FunFam" id="3.40.50.10860:FF:000005">
    <property type="entry name" value="C-1-tetrahydrofolate synthase, cytoplasmic, putative"/>
    <property type="match status" value="1"/>
</dbReference>
<dbReference type="InterPro" id="IPR046346">
    <property type="entry name" value="Aminoacid_DH-like_N_sf"/>
</dbReference>
<dbReference type="Gene3D" id="3.40.50.720">
    <property type="entry name" value="NAD(P)-binding Rossmann-like Domain"/>
    <property type="match status" value="1"/>
</dbReference>
<evidence type="ECO:0000256" key="8">
    <source>
        <dbReference type="ARBA" id="ARBA00023002"/>
    </source>
</evidence>
<dbReference type="UniPathway" id="UPA00193"/>
<comment type="pathway">
    <text evidence="1 12">One-carbon metabolism; tetrahydrofolate interconversion.</text>
</comment>
<evidence type="ECO:0000256" key="7">
    <source>
        <dbReference type="ARBA" id="ARBA00022857"/>
    </source>
</evidence>
<gene>
    <name evidence="12" type="primary">folD</name>
    <name evidence="15" type="ORF">FEM03_07725</name>
</gene>
<dbReference type="GO" id="GO:0004477">
    <property type="term" value="F:methenyltetrahydrofolate cyclohydrolase activity"/>
    <property type="evidence" value="ECO:0007669"/>
    <property type="project" value="UniProtKB-UniRule"/>
</dbReference>
<dbReference type="GO" id="GO:0000105">
    <property type="term" value="P:L-histidine biosynthetic process"/>
    <property type="evidence" value="ECO:0007669"/>
    <property type="project" value="UniProtKB-KW"/>
</dbReference>
<sequence>MQLIHGPEVAAAVLAECEKDIAELALMGKKPGLAVVLVGDDPASRAYVRSKDKKCRDLGLHSVKLELAESTTQEELLQVIAGLNADPAIHGILVQSPPPKHIDESAVVMAIDPRKDVDGFHPVNVAKLALEDRSGFVPCTPLGCQRMLLHAGIETSGANVVVLGRSMIVGKPMALLLMGKGRGGDATVTVAHSRTKNLAEVTRGADILVAAIGRPEFVTADMVKEGAVVIDVGINRVEAPELPKGYKLVGDVAFDEVAPKCRAITPVPGGVGPMTIAMLMANTVKACKLSDK</sequence>
<keyword evidence="9 12" id="KW-0368">Histidine biosynthesis</keyword>
<dbReference type="AlphaFoldDB" id="A0A5R8KGG9"/>
<evidence type="ECO:0000313" key="16">
    <source>
        <dbReference type="Proteomes" id="UP000306196"/>
    </source>
</evidence>
<dbReference type="FunFam" id="3.40.50.720:FF:000189">
    <property type="entry name" value="Bifunctional protein FolD"/>
    <property type="match status" value="1"/>
</dbReference>
<evidence type="ECO:0000256" key="5">
    <source>
        <dbReference type="ARBA" id="ARBA00022755"/>
    </source>
</evidence>
<dbReference type="EC" id="3.5.4.9" evidence="12"/>
<dbReference type="PANTHER" id="PTHR48099">
    <property type="entry name" value="C-1-TETRAHYDROFOLATE SYNTHASE, CYTOPLASMIC-RELATED"/>
    <property type="match status" value="1"/>
</dbReference>
<keyword evidence="8 12" id="KW-0560">Oxidoreductase</keyword>
<dbReference type="Pfam" id="PF00763">
    <property type="entry name" value="THF_DHG_CYH"/>
    <property type="match status" value="1"/>
</dbReference>
<dbReference type="EMBL" id="VAUV01000005">
    <property type="protein sequence ID" value="TLD71407.1"/>
    <property type="molecule type" value="Genomic_DNA"/>
</dbReference>
<evidence type="ECO:0000256" key="11">
    <source>
        <dbReference type="ARBA" id="ARBA00023268"/>
    </source>
</evidence>
<evidence type="ECO:0000256" key="9">
    <source>
        <dbReference type="ARBA" id="ARBA00023102"/>
    </source>
</evidence>
<evidence type="ECO:0000256" key="2">
    <source>
        <dbReference type="ARBA" id="ARBA00011738"/>
    </source>
</evidence>
<evidence type="ECO:0000256" key="3">
    <source>
        <dbReference type="ARBA" id="ARBA00022563"/>
    </source>
</evidence>
<evidence type="ECO:0000256" key="6">
    <source>
        <dbReference type="ARBA" id="ARBA00022801"/>
    </source>
</evidence>
<comment type="subunit">
    <text evidence="2 12">Homodimer.</text>
</comment>
<evidence type="ECO:0000256" key="1">
    <source>
        <dbReference type="ARBA" id="ARBA00004777"/>
    </source>
</evidence>
<feature type="binding site" evidence="12">
    <location>
        <position position="234"/>
    </location>
    <ligand>
        <name>NADP(+)</name>
        <dbReference type="ChEBI" id="CHEBI:58349"/>
    </ligand>
</feature>
<dbReference type="CDD" id="cd01080">
    <property type="entry name" value="NAD_bind_m-THF_DH_Cyclohyd"/>
    <property type="match status" value="1"/>
</dbReference>
<dbReference type="SUPFAM" id="SSF51735">
    <property type="entry name" value="NAD(P)-binding Rossmann-fold domains"/>
    <property type="match status" value="1"/>
</dbReference>
<organism evidence="15 16">
    <name type="scientific">Phragmitibacter flavus</name>
    <dbReference type="NCBI Taxonomy" id="2576071"/>
    <lineage>
        <taxon>Bacteria</taxon>
        <taxon>Pseudomonadati</taxon>
        <taxon>Verrucomicrobiota</taxon>
        <taxon>Verrucomicrobiia</taxon>
        <taxon>Verrucomicrobiales</taxon>
        <taxon>Verrucomicrobiaceae</taxon>
        <taxon>Phragmitibacter</taxon>
    </lineage>
</organism>
<dbReference type="InterPro" id="IPR020630">
    <property type="entry name" value="THF_DH/CycHdrlase_cat_dom"/>
</dbReference>
<dbReference type="OrthoDB" id="9803580at2"/>
<evidence type="ECO:0000259" key="13">
    <source>
        <dbReference type="Pfam" id="PF00763"/>
    </source>
</evidence>
<evidence type="ECO:0000256" key="4">
    <source>
        <dbReference type="ARBA" id="ARBA00022605"/>
    </source>
</evidence>
<keyword evidence="4 12" id="KW-0028">Amino-acid biosynthesis</keyword>
<comment type="caution">
    <text evidence="12">Lacks conserved residue(s) required for the propagation of feature annotation.</text>
</comment>
<name>A0A5R8KGG9_9BACT</name>